<feature type="region of interest" description="Disordered" evidence="1">
    <location>
        <begin position="42"/>
        <end position="151"/>
    </location>
</feature>
<dbReference type="Pfam" id="PF24494">
    <property type="entry name" value="DUF7587"/>
    <property type="match status" value="1"/>
</dbReference>
<sequence length="439" mass="48839">MGCLNSPLYNLITTTLDNDDMANLTSNMLVLAVKNDSPDLKSFDAEVCGDLVGDPPSGKAPEASDDFPEHDPDNEDLHDSDDGYDHESEYEISIPCEKGKKTSENEMVVASAEVPEDSDFLDDDGEELEDSDDGYDYESENETNDPGGKGKNIAENELAAAGDCLNELDTFRAEWLENLRLGDKIQEVVDKGPGMLPEKLPYSGGGNDSDGLSVSRLWLGDVDKGERSVDPISRESWVETVGMEMNEFEQEQLLQEEMWKYYAANPNRNGNGITPSIPATVINLSQRAPLLYRVFDDESVSTYMPTGFIAGSSQMPSNASEFGQMVGNHAQWRGRVPTPFISVTDSQQVVRWQISIRNRPGVMVAIIDTSIFVDLLEGQVWQMDEVMNHFGVKPPGTCRWKSFEDEYLCGLQIPECAVLQVCEPKVFFMMAEIYLDERK</sequence>
<accession>A0ABR3GV80</accession>
<evidence type="ECO:0000313" key="3">
    <source>
        <dbReference type="EMBL" id="KAL0639491.1"/>
    </source>
</evidence>
<feature type="compositionally biased region" description="Acidic residues" evidence="1">
    <location>
        <begin position="114"/>
        <end position="143"/>
    </location>
</feature>
<keyword evidence="4" id="KW-1185">Reference proteome</keyword>
<feature type="compositionally biased region" description="Basic and acidic residues" evidence="1">
    <location>
        <begin position="67"/>
        <end position="89"/>
    </location>
</feature>
<dbReference type="EMBL" id="JBBBZM010000011">
    <property type="protein sequence ID" value="KAL0639491.1"/>
    <property type="molecule type" value="Genomic_DNA"/>
</dbReference>
<dbReference type="Proteomes" id="UP001447188">
    <property type="component" value="Unassembled WGS sequence"/>
</dbReference>
<organism evidence="3 4">
    <name type="scientific">Discina gigas</name>
    <dbReference type="NCBI Taxonomy" id="1032678"/>
    <lineage>
        <taxon>Eukaryota</taxon>
        <taxon>Fungi</taxon>
        <taxon>Dikarya</taxon>
        <taxon>Ascomycota</taxon>
        <taxon>Pezizomycotina</taxon>
        <taxon>Pezizomycetes</taxon>
        <taxon>Pezizales</taxon>
        <taxon>Discinaceae</taxon>
        <taxon>Discina</taxon>
    </lineage>
</organism>
<feature type="domain" description="DUF7587" evidence="2">
    <location>
        <begin position="287"/>
        <end position="422"/>
    </location>
</feature>
<evidence type="ECO:0000259" key="2">
    <source>
        <dbReference type="Pfam" id="PF24494"/>
    </source>
</evidence>
<gene>
    <name evidence="3" type="ORF">Q9L58_001520</name>
</gene>
<protein>
    <recommendedName>
        <fullName evidence="2">DUF7587 domain-containing protein</fullName>
    </recommendedName>
</protein>
<evidence type="ECO:0000256" key="1">
    <source>
        <dbReference type="SAM" id="MobiDB-lite"/>
    </source>
</evidence>
<reference evidence="3 4" key="1">
    <citation type="submission" date="2024-02" db="EMBL/GenBank/DDBJ databases">
        <title>Discinaceae phylogenomics.</title>
        <authorList>
            <person name="Dirks A.C."/>
            <person name="James T.Y."/>
        </authorList>
    </citation>
    <scope>NUCLEOTIDE SEQUENCE [LARGE SCALE GENOMIC DNA]</scope>
    <source>
        <strain evidence="3 4">ACD0624</strain>
    </source>
</reference>
<dbReference type="InterPro" id="IPR056009">
    <property type="entry name" value="DUF7587"/>
</dbReference>
<proteinExistence type="predicted"/>
<comment type="caution">
    <text evidence="3">The sequence shown here is derived from an EMBL/GenBank/DDBJ whole genome shotgun (WGS) entry which is preliminary data.</text>
</comment>
<name>A0ABR3GV80_9PEZI</name>
<evidence type="ECO:0000313" key="4">
    <source>
        <dbReference type="Proteomes" id="UP001447188"/>
    </source>
</evidence>